<dbReference type="InterPro" id="IPR011042">
    <property type="entry name" value="6-blade_b-propeller_TolB-like"/>
</dbReference>
<dbReference type="InterPro" id="IPR050952">
    <property type="entry name" value="TRIM-NHL_E3_ligases"/>
</dbReference>
<dbReference type="InterPro" id="IPR043772">
    <property type="entry name" value="MBG_3"/>
</dbReference>
<evidence type="ECO:0000313" key="4">
    <source>
        <dbReference type="EMBL" id="MBC5994872.1"/>
    </source>
</evidence>
<dbReference type="Gene3D" id="2.120.10.30">
    <property type="entry name" value="TolB, C-terminal domain"/>
    <property type="match status" value="2"/>
</dbReference>
<protein>
    <submittedName>
        <fullName evidence="4">T9SS type A sorting domain-containing protein</fullName>
    </submittedName>
</protein>
<organism evidence="4 5">
    <name type="scientific">Pontibacter cellulosilyticus</name>
    <dbReference type="NCBI Taxonomy" id="1720253"/>
    <lineage>
        <taxon>Bacteria</taxon>
        <taxon>Pseudomonadati</taxon>
        <taxon>Bacteroidota</taxon>
        <taxon>Cytophagia</taxon>
        <taxon>Cytophagales</taxon>
        <taxon>Hymenobacteraceae</taxon>
        <taxon>Pontibacter</taxon>
    </lineage>
</organism>
<dbReference type="PANTHER" id="PTHR24104:SF25">
    <property type="entry name" value="PROTEIN LIN-41"/>
    <property type="match status" value="1"/>
</dbReference>
<dbReference type="InterPro" id="IPR003961">
    <property type="entry name" value="FN3_dom"/>
</dbReference>
<dbReference type="InterPro" id="IPR036116">
    <property type="entry name" value="FN3_sf"/>
</dbReference>
<comment type="caution">
    <text evidence="4">The sequence shown here is derived from an EMBL/GenBank/DDBJ whole genome shotgun (WGS) entry which is preliminary data.</text>
</comment>
<evidence type="ECO:0000256" key="1">
    <source>
        <dbReference type="ARBA" id="ARBA00022737"/>
    </source>
</evidence>
<dbReference type="NCBIfam" id="TIGR04183">
    <property type="entry name" value="Por_Secre_tail"/>
    <property type="match status" value="1"/>
</dbReference>
<dbReference type="Pfam" id="PF01436">
    <property type="entry name" value="NHL"/>
    <property type="match status" value="1"/>
</dbReference>
<evidence type="ECO:0000259" key="3">
    <source>
        <dbReference type="PROSITE" id="PS50853"/>
    </source>
</evidence>
<dbReference type="PANTHER" id="PTHR24104">
    <property type="entry name" value="E3 UBIQUITIN-PROTEIN LIGASE NHLRC1-RELATED"/>
    <property type="match status" value="1"/>
</dbReference>
<dbReference type="EMBL" id="JACRVF010000007">
    <property type="protein sequence ID" value="MBC5994872.1"/>
    <property type="molecule type" value="Genomic_DNA"/>
</dbReference>
<dbReference type="PROSITE" id="PS51125">
    <property type="entry name" value="NHL"/>
    <property type="match status" value="2"/>
</dbReference>
<dbReference type="SUPFAM" id="SSF49265">
    <property type="entry name" value="Fibronectin type III"/>
    <property type="match status" value="1"/>
</dbReference>
<dbReference type="Pfam" id="PF18887">
    <property type="entry name" value="MBG_3"/>
    <property type="match status" value="3"/>
</dbReference>
<dbReference type="CDD" id="cd05819">
    <property type="entry name" value="NHL"/>
    <property type="match status" value="1"/>
</dbReference>
<dbReference type="GO" id="GO:0008270">
    <property type="term" value="F:zinc ion binding"/>
    <property type="evidence" value="ECO:0007669"/>
    <property type="project" value="UniProtKB-KW"/>
</dbReference>
<name>A0A923NAL3_9BACT</name>
<dbReference type="PROSITE" id="PS50853">
    <property type="entry name" value="FN3"/>
    <property type="match status" value="1"/>
</dbReference>
<feature type="domain" description="Fibronectin type-III" evidence="3">
    <location>
        <begin position="692"/>
        <end position="793"/>
    </location>
</feature>
<reference evidence="4" key="1">
    <citation type="submission" date="2020-08" db="EMBL/GenBank/DDBJ databases">
        <title>Pontibacter sp. SD6 16S ribosomal RNA gene Genome sequencing and assembly.</title>
        <authorList>
            <person name="Kang M."/>
        </authorList>
    </citation>
    <scope>NUCLEOTIDE SEQUENCE</scope>
    <source>
        <strain evidence="4">SD6</strain>
    </source>
</reference>
<dbReference type="SUPFAM" id="SSF63829">
    <property type="entry name" value="Calcium-dependent phosphotriesterase"/>
    <property type="match status" value="1"/>
</dbReference>
<sequence>MRSTLQTESACAATSIALGYWKKSVLLLLLLIAVHATSFGQTFMSKTDFTYYPVADMDVDKDGKLIVLTNSEIQILNSSDFSLLKKFYHRMSDYGGSANGVAVNNEGLIYTATWSNEVMVYDYHGNMVNYITSSFTSVNDVAIGSDGNLYVLDAAKIKILTQSGTLLRTITTGASGGALRSIAERDGRIYLFNKDQGKINIYEAATGNFLFNIGSAGFSDGQFFADDNPPSHDLAFDSKGLLYVADKVNHRVQIFNQKGEFIKKFGTYGSGDGQFDYTKSVALDMDDNIYVSEKRTYNSNKVQKFTALNFLTQTINSFTTIGNKRVGDAPFTLSATSSTSMPVSFESTNSSVISVTGNTATVVGAGTVTIYAKQYGNTTYFPASSAQTITVAANPATVSGTTVTGVTANTAIWSSNITADGGAAVTARGFTFNTTGSPTITADSYTSNGTGTGTFSENKSGLAPGTTYYVRAYATNAQGTSYGAVHTFTTPASLASITTATPTGIDYTSATLNGEITSTGGATLGEWGFIYSTTSGLPHATQSKKVVGSGGIVGSYGGVINGLPTGTKYYVRAYVENSVGTAYGNEISFTTNADLPTLTATTYSNVKATTATWSSSITSDGGGAITERGFIFSTTGDPASGPNSGQSSGSGTGAFSLTYEHLSPYTIYYVRAYAKNVKGTAYGSLAVFATPAPGVATLSDVTVSNITATTATWNSSVTNDGGATITGRGFVYNTTGVPTLSDPKSVVTAGMGGFSANGAGLTGNTIYYVRAYATNSAGTAYSSILSFKTTGLPVALATSVSNIAATTATWSGDATATGGLTVTEKGFVFSPVISNPDLSSSSSVNVGTGSGTYSIDKTGLNPNTNYYVRTYAKSSVGTVYGEVQTFRTLQKVTPVVTWATPTAITYGTALSSIQLNATAKDASGNTVAGSFAYYKNEYKNQDASGAILNAGTYTLYAVFTPTNLNDYLVVEKQVTMTVNKATATISLSDLNHAYDRFAKAATATTTPAGLSVNITYQKEGVNLTGAPTDAGLYDVTAVIDDANYAGSAVTTMRINKAVQAITFNSPGSKIYGDPAFNLNHTAGASGEPVYFTVVSGPATITGSTLTITGVGTVTVRASQAGNNNYNASADVNQSFTVNKAALTIKADDKSRAYKAADPAFTFSYTGFKNGDNETSLTNLPTATTTATNLSAVGAYDIVPSNAVSENYSFTYTKGTLTVTQASQTINFAEISDKQMSDPAFNISATASSGLPVSLSIVSGPASLSGNTITLNGTVGTVTVRATQAGNTNYSAAASVTREFVVTDKALANITLANLNHTYSGTAKTATATTSPAGLTVNIVYKKDGVVVAAPTSAGTYEVMATVNEANYQGSKSGTLTIAKAVLTVRAENKTKKYAEPTPAFTVVYEGFQNGETINLLTTPVVATAAVTDYTSAGQYDITPGGAAADNYTFSYVKGTLTIEKADQTVTFAALSNKTFGDAPFVLTASASSGLPAAFTVTGPAEVYTENGFNKVRITGAGIVTVTASQSGHNNYNAAESVTRSFTVNKANAAIAISNLEQQYDGQAKQVTVTTTPTELPVIVTYNGSEVLPTASGTYAVAVRVQHENYVGETTATLTIVGTTAIGDAKEQVKLSYYPNPTERFLYLELQEDATVEVISVTGQTLLREQAKTGEVILDLAKLRTGQYILRVQSKQRQVQKKIIKR</sequence>
<dbReference type="SMART" id="SM00060">
    <property type="entry name" value="FN3"/>
    <property type="match status" value="4"/>
</dbReference>
<dbReference type="Pfam" id="PF18962">
    <property type="entry name" value="Por_Secre_tail"/>
    <property type="match status" value="1"/>
</dbReference>
<dbReference type="Gene3D" id="3.30.160.710">
    <property type="match status" value="2"/>
</dbReference>
<dbReference type="RefSeq" id="WP_187068905.1">
    <property type="nucleotide sequence ID" value="NZ_JACRVF010000007.1"/>
</dbReference>
<dbReference type="InterPro" id="IPR026444">
    <property type="entry name" value="Secre_tail"/>
</dbReference>
<dbReference type="InterPro" id="IPR041286">
    <property type="entry name" value="MBG_2"/>
</dbReference>
<feature type="repeat" description="NHL" evidence="2">
    <location>
        <begin position="232"/>
        <end position="258"/>
    </location>
</feature>
<dbReference type="Proteomes" id="UP000603640">
    <property type="component" value="Unassembled WGS sequence"/>
</dbReference>
<evidence type="ECO:0000256" key="2">
    <source>
        <dbReference type="PROSITE-ProRule" id="PRU00504"/>
    </source>
</evidence>
<feature type="repeat" description="NHL" evidence="2">
    <location>
        <begin position="262"/>
        <end position="308"/>
    </location>
</feature>
<keyword evidence="1" id="KW-0677">Repeat</keyword>
<proteinExistence type="predicted"/>
<dbReference type="InterPro" id="IPR001258">
    <property type="entry name" value="NHL_repeat"/>
</dbReference>
<gene>
    <name evidence="4" type="ORF">H8S84_18655</name>
</gene>
<accession>A0A923NAL3</accession>
<keyword evidence="5" id="KW-1185">Reference proteome</keyword>
<dbReference type="Pfam" id="PF18676">
    <property type="entry name" value="MBG_2"/>
    <property type="match status" value="2"/>
</dbReference>
<evidence type="ECO:0000313" key="5">
    <source>
        <dbReference type="Proteomes" id="UP000603640"/>
    </source>
</evidence>